<dbReference type="GO" id="GO:0055085">
    <property type="term" value="P:transmembrane transport"/>
    <property type="evidence" value="ECO:0007669"/>
    <property type="project" value="InterPro"/>
</dbReference>
<keyword evidence="7" id="KW-1185">Reference proteome</keyword>
<organism evidence="5 8">
    <name type="scientific">Enterocloster aldenensis</name>
    <dbReference type="NCBI Taxonomy" id="358742"/>
    <lineage>
        <taxon>Bacteria</taxon>
        <taxon>Bacillati</taxon>
        <taxon>Bacillota</taxon>
        <taxon>Clostridia</taxon>
        <taxon>Lachnospirales</taxon>
        <taxon>Lachnospiraceae</taxon>
        <taxon>Enterocloster</taxon>
    </lineage>
</organism>
<dbReference type="InterPro" id="IPR018389">
    <property type="entry name" value="DctP_fam"/>
</dbReference>
<feature type="signal peptide" evidence="4">
    <location>
        <begin position="1"/>
        <end position="25"/>
    </location>
</feature>
<dbReference type="PANTHER" id="PTHR33376">
    <property type="match status" value="1"/>
</dbReference>
<reference evidence="5" key="3">
    <citation type="submission" date="2022-01" db="EMBL/GenBank/DDBJ databases">
        <title>Collection of gut derived symbiotic bacterial strains cultured from healthy donors.</title>
        <authorList>
            <person name="Lin H."/>
            <person name="Kohout C."/>
            <person name="Waligurski E."/>
            <person name="Pamer E.G."/>
        </authorList>
    </citation>
    <scope>NUCLEOTIDE SEQUENCE</scope>
    <source>
        <strain evidence="5">DFI.6.55</strain>
    </source>
</reference>
<dbReference type="PROSITE" id="PS51257">
    <property type="entry name" value="PROKAR_LIPOPROTEIN"/>
    <property type="match status" value="1"/>
</dbReference>
<dbReference type="Gene3D" id="3.40.190.170">
    <property type="entry name" value="Bacterial extracellular solute-binding protein, family 7"/>
    <property type="match status" value="1"/>
</dbReference>
<dbReference type="InterPro" id="IPR004682">
    <property type="entry name" value="TRAP_DctP"/>
</dbReference>
<evidence type="ECO:0000256" key="1">
    <source>
        <dbReference type="ARBA" id="ARBA00009023"/>
    </source>
</evidence>
<reference evidence="6" key="2">
    <citation type="submission" date="2020-02" db="EMBL/GenBank/DDBJ databases">
        <authorList>
            <person name="Littmann E."/>
            <person name="Sorbara M."/>
        </authorList>
    </citation>
    <scope>NUCLEOTIDE SEQUENCE</scope>
    <source>
        <strain evidence="6">MSK.1.17</strain>
    </source>
</reference>
<feature type="chain" id="PRO_5043935703" evidence="4">
    <location>
        <begin position="26"/>
        <end position="339"/>
    </location>
</feature>
<dbReference type="RefSeq" id="WP_165642725.1">
    <property type="nucleotide sequence ID" value="NZ_CAXTHN010000062.1"/>
</dbReference>
<keyword evidence="3 4" id="KW-0732">Signal</keyword>
<evidence type="ECO:0000256" key="4">
    <source>
        <dbReference type="SAM" id="SignalP"/>
    </source>
</evidence>
<protein>
    <submittedName>
        <fullName evidence="5">DctP family TRAP transporter solute-binding subunit</fullName>
    </submittedName>
</protein>
<sequence>MFKRFKKAAAAICAASMVLSMTACGSAGDKKVELHFTHTQSPGSISDLTAQEFKRLVEERSGGRIKVNIYSNCGLSGGDLTKAIELVQAGNIDIHSCAPPNIANYDKKFYSFWLPFLFPNSDDLLAFCHSDKVHDVVNGWCNDLEMEMLGINNAGSRQISNSKKEITKPEDLKGMNIRVPGANIFIDLYRNYFGANPTAMDFSEVYTSLQQKTIDGQENPIAVFDSSKFAEVQQYVTLWDGVRDTTIWVMSQKTMKKLSPEDQALVKECASEALDWGNDYLADNEEAIIQKLRDGGTTITDLTDEQKAEFQKACAGIYDDYARSVGQDVIDLFTGGYKE</sequence>
<reference evidence="6 7" key="1">
    <citation type="journal article" date="2020" name="Cell Host Microbe">
        <title>Functional and Genomic Variation between Human-Derived Isolates of Lachnospiraceae Reveals Inter- and Intra-Species Diversity.</title>
        <authorList>
            <person name="Sorbara M.T."/>
            <person name="Littmann E.R."/>
            <person name="Fontana E."/>
            <person name="Moody T.U."/>
            <person name="Kohout C.E."/>
            <person name="Gjonbalaj M."/>
            <person name="Eaton V."/>
            <person name="Seok R."/>
            <person name="Leiner I.M."/>
            <person name="Pamer E.G."/>
        </authorList>
    </citation>
    <scope>NUCLEOTIDE SEQUENCE [LARGE SCALE GENOMIC DNA]</scope>
    <source>
        <strain evidence="6 7">MSK.1.17</strain>
    </source>
</reference>
<evidence type="ECO:0000313" key="5">
    <source>
        <dbReference type="EMBL" id="MCG4748628.1"/>
    </source>
</evidence>
<comment type="similarity">
    <text evidence="1">Belongs to the bacterial solute-binding protein 7 family.</text>
</comment>
<comment type="caution">
    <text evidence="5">The sequence shown here is derived from an EMBL/GenBank/DDBJ whole genome shotgun (WGS) entry which is preliminary data.</text>
</comment>
<dbReference type="Proteomes" id="UP001299608">
    <property type="component" value="Unassembled WGS sequence"/>
</dbReference>
<dbReference type="Proteomes" id="UP000669239">
    <property type="component" value="Unassembled WGS sequence"/>
</dbReference>
<dbReference type="PANTHER" id="PTHR33376:SF7">
    <property type="entry name" value="C4-DICARBOXYLATE-BINDING PROTEIN DCTB"/>
    <property type="match status" value="1"/>
</dbReference>
<keyword evidence="2" id="KW-0813">Transport</keyword>
<dbReference type="EMBL" id="JAKNGE010000040">
    <property type="protein sequence ID" value="MCG4748628.1"/>
    <property type="molecule type" value="Genomic_DNA"/>
</dbReference>
<evidence type="ECO:0000313" key="6">
    <source>
        <dbReference type="EMBL" id="NSJ50875.1"/>
    </source>
</evidence>
<name>A0AAW5C9H8_9FIRM</name>
<dbReference type="AlphaFoldDB" id="A0AAW5C9H8"/>
<evidence type="ECO:0000256" key="3">
    <source>
        <dbReference type="ARBA" id="ARBA00022729"/>
    </source>
</evidence>
<evidence type="ECO:0000313" key="8">
    <source>
        <dbReference type="Proteomes" id="UP001299608"/>
    </source>
</evidence>
<dbReference type="NCBIfam" id="TIGR00787">
    <property type="entry name" value="dctP"/>
    <property type="match status" value="1"/>
</dbReference>
<dbReference type="PIRSF" id="PIRSF006470">
    <property type="entry name" value="DctB"/>
    <property type="match status" value="1"/>
</dbReference>
<dbReference type="GO" id="GO:0030288">
    <property type="term" value="C:outer membrane-bounded periplasmic space"/>
    <property type="evidence" value="ECO:0007669"/>
    <property type="project" value="InterPro"/>
</dbReference>
<dbReference type="InterPro" id="IPR038404">
    <property type="entry name" value="TRAP_DctP_sf"/>
</dbReference>
<evidence type="ECO:0000313" key="7">
    <source>
        <dbReference type="Proteomes" id="UP000669239"/>
    </source>
</evidence>
<accession>A0AAW5C9H8</accession>
<evidence type="ECO:0000256" key="2">
    <source>
        <dbReference type="ARBA" id="ARBA00022448"/>
    </source>
</evidence>
<proteinExistence type="inferred from homology"/>
<dbReference type="CDD" id="cd13678">
    <property type="entry name" value="PBP2_TRAP_DctP10"/>
    <property type="match status" value="1"/>
</dbReference>
<dbReference type="NCBIfam" id="NF037995">
    <property type="entry name" value="TRAP_S1"/>
    <property type="match status" value="1"/>
</dbReference>
<dbReference type="EMBL" id="JAAITT010000031">
    <property type="protein sequence ID" value="NSJ50875.1"/>
    <property type="molecule type" value="Genomic_DNA"/>
</dbReference>
<dbReference type="Pfam" id="PF03480">
    <property type="entry name" value="DctP"/>
    <property type="match status" value="1"/>
</dbReference>
<gene>
    <name evidence="6" type="ORF">G5B36_19495</name>
    <name evidence="5" type="ORF">L0N08_24750</name>
</gene>